<sequence>MFIVLLLFGLSDTLLRNRRRRPSRYLIRRQFIIKCCGKASCTNVPSKYRTNKTTSVIETTTLSSTVKEFHNDLTAEFSLPTTSKDKVSDVTEIVTQTSSVEVITTVQEDSTSSKQTQQIIDTSKFDVPTETQESISPTKGPEKLLTTDIISAFTSTITPSPESILEIITTSVTPEQETTVKTTTIITTRTTTRNPLYYKVIYEFGLCERNDALFRSGTLIGPDDYGYWTNACGMLYLWGKSVVDWQTNYNRCCSMGMTPILITDDSNRTCLNSFLKSPNPLWNYNLNYWTGGRKILGNGTFMWGTTNLQFSTSKLWLPGEPKGLTYTESCVNLYLNTASKNISITGRNCSDLYVFGCQGPTTPAPPCYKPNCSDISCKKNLTYFSTATDGVTNYLTNPSLHGYWFSINGRVYVYSTAQKSWENAMKACCEIGMSLLSIEYNYEYSNLITAAAKNYNHTGLFWTSGSDQGCRKSFGWCTANKLIREEEAKWAKGEPNSAQESCVYLTVNRTSATIFDGSCTLTRKYICEARDSTSSSFSSDAITDECSAAYNMSKAEIKDIFNLTSFSLKVKCFLKCMGENGGFMLNGKLIDEAVISLAEALSKTANIAQSNMIAISDCSSQRGMDECDTAALIFQCGQEKAPELVSNIVKVVELNSSGENVPLKSTVHQCPVDYTCTTDPVSRNNYNNNIAQHIFTACGIKYLYVNVGKIYKDANTECCKYGLKLASLDSVDEISCIVNSSLPSFTRNFPAWVGASRMGASQYGWCSSSNPFTLFPTLKEGTPSRASCGGCYLLSITFGSNMATNNTYFMYEPPGSTLRALCKP</sequence>
<protein>
    <recommendedName>
        <fullName evidence="2">C-type lectin domain-containing protein</fullName>
    </recommendedName>
</protein>
<dbReference type="Proteomes" id="UP000494165">
    <property type="component" value="Unassembled WGS sequence"/>
</dbReference>
<dbReference type="SUPFAM" id="SSF47565">
    <property type="entry name" value="Insect pheromone/odorant-binding proteins"/>
    <property type="match status" value="1"/>
</dbReference>
<dbReference type="EMBL" id="CADEPI010000007">
    <property type="protein sequence ID" value="CAB3361885.1"/>
    <property type="molecule type" value="Genomic_DNA"/>
</dbReference>
<keyword evidence="4" id="KW-1185">Reference proteome</keyword>
<dbReference type="InterPro" id="IPR006170">
    <property type="entry name" value="PBP/GOBP"/>
</dbReference>
<dbReference type="GO" id="GO:0005549">
    <property type="term" value="F:odorant binding"/>
    <property type="evidence" value="ECO:0007669"/>
    <property type="project" value="InterPro"/>
</dbReference>
<comment type="caution">
    <text evidence="3">The sequence shown here is derived from an EMBL/GenBank/DDBJ whole genome shotgun (WGS) entry which is preliminary data.</text>
</comment>
<dbReference type="AlphaFoldDB" id="A0A8S1C1U4"/>
<dbReference type="CDD" id="cd23992">
    <property type="entry name" value="PBP_GOBP"/>
    <property type="match status" value="1"/>
</dbReference>
<feature type="signal peptide" evidence="1">
    <location>
        <begin position="1"/>
        <end position="15"/>
    </location>
</feature>
<dbReference type="Gene3D" id="1.10.238.20">
    <property type="entry name" value="Pheromone/general odorant binding protein domain"/>
    <property type="match status" value="1"/>
</dbReference>
<feature type="domain" description="C-type lectin" evidence="2">
    <location>
        <begin position="407"/>
        <end position="528"/>
    </location>
</feature>
<evidence type="ECO:0000256" key="1">
    <source>
        <dbReference type="SAM" id="SignalP"/>
    </source>
</evidence>
<dbReference type="Pfam" id="PF00059">
    <property type="entry name" value="Lectin_C"/>
    <property type="match status" value="1"/>
</dbReference>
<dbReference type="InterPro" id="IPR036728">
    <property type="entry name" value="PBP_GOBP_sf"/>
</dbReference>
<dbReference type="PROSITE" id="PS50041">
    <property type="entry name" value="C_TYPE_LECTIN_2"/>
    <property type="match status" value="2"/>
</dbReference>
<dbReference type="SUPFAM" id="SSF56436">
    <property type="entry name" value="C-type lectin-like"/>
    <property type="match status" value="3"/>
</dbReference>
<dbReference type="InterPro" id="IPR016186">
    <property type="entry name" value="C-type_lectin-like/link_sf"/>
</dbReference>
<dbReference type="InterPro" id="IPR001304">
    <property type="entry name" value="C-type_lectin-like"/>
</dbReference>
<name>A0A8S1C1U4_9INSE</name>
<reference evidence="3 4" key="1">
    <citation type="submission" date="2020-04" db="EMBL/GenBank/DDBJ databases">
        <authorList>
            <person name="Alioto T."/>
            <person name="Alioto T."/>
            <person name="Gomez Garrido J."/>
        </authorList>
    </citation>
    <scope>NUCLEOTIDE SEQUENCE [LARGE SCALE GENOMIC DNA]</scope>
</reference>
<evidence type="ECO:0000313" key="3">
    <source>
        <dbReference type="EMBL" id="CAB3361885.1"/>
    </source>
</evidence>
<accession>A0A8S1C1U4</accession>
<organism evidence="3 4">
    <name type="scientific">Cloeon dipterum</name>
    <dbReference type="NCBI Taxonomy" id="197152"/>
    <lineage>
        <taxon>Eukaryota</taxon>
        <taxon>Metazoa</taxon>
        <taxon>Ecdysozoa</taxon>
        <taxon>Arthropoda</taxon>
        <taxon>Hexapoda</taxon>
        <taxon>Insecta</taxon>
        <taxon>Pterygota</taxon>
        <taxon>Palaeoptera</taxon>
        <taxon>Ephemeroptera</taxon>
        <taxon>Pisciforma</taxon>
        <taxon>Baetidae</taxon>
        <taxon>Cloeon</taxon>
    </lineage>
</organism>
<dbReference type="InterPro" id="IPR016187">
    <property type="entry name" value="CTDL_fold"/>
</dbReference>
<gene>
    <name evidence="3" type="ORF">CLODIP_2_CD01807</name>
</gene>
<dbReference type="SMART" id="SM00708">
    <property type="entry name" value="PhBP"/>
    <property type="match status" value="1"/>
</dbReference>
<evidence type="ECO:0000313" key="4">
    <source>
        <dbReference type="Proteomes" id="UP000494165"/>
    </source>
</evidence>
<dbReference type="Gene3D" id="3.10.100.10">
    <property type="entry name" value="Mannose-Binding Protein A, subunit A"/>
    <property type="match status" value="3"/>
</dbReference>
<dbReference type="SMART" id="SM00034">
    <property type="entry name" value="CLECT"/>
    <property type="match status" value="1"/>
</dbReference>
<feature type="domain" description="C-type lectin" evidence="2">
    <location>
        <begin position="236"/>
        <end position="358"/>
    </location>
</feature>
<dbReference type="CDD" id="cd00037">
    <property type="entry name" value="CLECT"/>
    <property type="match status" value="2"/>
</dbReference>
<dbReference type="Pfam" id="PF01395">
    <property type="entry name" value="PBP_GOBP"/>
    <property type="match status" value="1"/>
</dbReference>
<feature type="chain" id="PRO_5035798058" description="C-type lectin domain-containing protein" evidence="1">
    <location>
        <begin position="16"/>
        <end position="824"/>
    </location>
</feature>
<proteinExistence type="predicted"/>
<dbReference type="OrthoDB" id="6601693at2759"/>
<keyword evidence="1" id="KW-0732">Signal</keyword>
<evidence type="ECO:0000259" key="2">
    <source>
        <dbReference type="PROSITE" id="PS50041"/>
    </source>
</evidence>